<organism evidence="6 7">
    <name type="scientific">Hansschlegelia beijingensis</name>
    <dbReference type="NCBI Taxonomy" id="1133344"/>
    <lineage>
        <taxon>Bacteria</taxon>
        <taxon>Pseudomonadati</taxon>
        <taxon>Pseudomonadota</taxon>
        <taxon>Alphaproteobacteria</taxon>
        <taxon>Hyphomicrobiales</taxon>
        <taxon>Methylopilaceae</taxon>
        <taxon>Hansschlegelia</taxon>
    </lineage>
</organism>
<evidence type="ECO:0000256" key="3">
    <source>
        <dbReference type="ARBA" id="ARBA00023274"/>
    </source>
</evidence>
<evidence type="ECO:0000256" key="5">
    <source>
        <dbReference type="RuleBase" id="RU000660"/>
    </source>
</evidence>
<dbReference type="SUPFAM" id="SSF64263">
    <property type="entry name" value="Prokaryotic ribosomal protein L17"/>
    <property type="match status" value="1"/>
</dbReference>
<gene>
    <name evidence="4" type="primary">rplQ</name>
    <name evidence="6" type="ORF">GGR24_000685</name>
</gene>
<dbReference type="GO" id="GO:0022625">
    <property type="term" value="C:cytosolic large ribosomal subunit"/>
    <property type="evidence" value="ECO:0007669"/>
    <property type="project" value="TreeGrafter"/>
</dbReference>
<comment type="caution">
    <text evidence="6">The sequence shown here is derived from an EMBL/GenBank/DDBJ whole genome shotgun (WGS) entry which is preliminary data.</text>
</comment>
<dbReference type="Proteomes" id="UP000528964">
    <property type="component" value="Unassembled WGS sequence"/>
</dbReference>
<keyword evidence="3 4" id="KW-0687">Ribonucleoprotein</keyword>
<dbReference type="InterPro" id="IPR047859">
    <property type="entry name" value="Ribosomal_bL17_CS"/>
</dbReference>
<dbReference type="PANTHER" id="PTHR14413">
    <property type="entry name" value="RIBOSOMAL PROTEIN L17"/>
    <property type="match status" value="1"/>
</dbReference>
<comment type="similarity">
    <text evidence="1 4 5">Belongs to the bacterial ribosomal protein bL17 family.</text>
</comment>
<evidence type="ECO:0000313" key="6">
    <source>
        <dbReference type="EMBL" id="MBB3972052.1"/>
    </source>
</evidence>
<accession>A0A7W6CXH0</accession>
<evidence type="ECO:0000256" key="1">
    <source>
        <dbReference type="ARBA" id="ARBA00008777"/>
    </source>
</evidence>
<dbReference type="HAMAP" id="MF_01368">
    <property type="entry name" value="Ribosomal_bL17"/>
    <property type="match status" value="1"/>
</dbReference>
<dbReference type="GO" id="GO:0006412">
    <property type="term" value="P:translation"/>
    <property type="evidence" value="ECO:0007669"/>
    <property type="project" value="UniProtKB-UniRule"/>
</dbReference>
<evidence type="ECO:0000256" key="4">
    <source>
        <dbReference type="HAMAP-Rule" id="MF_01368"/>
    </source>
</evidence>
<dbReference type="NCBIfam" id="TIGR00059">
    <property type="entry name" value="L17"/>
    <property type="match status" value="1"/>
</dbReference>
<dbReference type="GO" id="GO:0003735">
    <property type="term" value="F:structural constituent of ribosome"/>
    <property type="evidence" value="ECO:0007669"/>
    <property type="project" value="InterPro"/>
</dbReference>
<dbReference type="FunFam" id="3.90.1030.10:FF:000001">
    <property type="entry name" value="50S ribosomal protein L17"/>
    <property type="match status" value="1"/>
</dbReference>
<dbReference type="PROSITE" id="PS01167">
    <property type="entry name" value="RIBOSOMAL_L17"/>
    <property type="match status" value="1"/>
</dbReference>
<dbReference type="InterPro" id="IPR036373">
    <property type="entry name" value="Ribosomal_bL17_sf"/>
</dbReference>
<proteinExistence type="inferred from homology"/>
<keyword evidence="7" id="KW-1185">Reference proteome</keyword>
<dbReference type="AlphaFoldDB" id="A0A7W6CXH0"/>
<dbReference type="InterPro" id="IPR000456">
    <property type="entry name" value="Ribosomal_bL17"/>
</dbReference>
<keyword evidence="2 4" id="KW-0689">Ribosomal protein</keyword>
<reference evidence="6 7" key="1">
    <citation type="submission" date="2020-08" db="EMBL/GenBank/DDBJ databases">
        <title>Genomic Encyclopedia of Type Strains, Phase IV (KMG-IV): sequencing the most valuable type-strain genomes for metagenomic binning, comparative biology and taxonomic classification.</title>
        <authorList>
            <person name="Goeker M."/>
        </authorList>
    </citation>
    <scope>NUCLEOTIDE SEQUENCE [LARGE SCALE GENOMIC DNA]</scope>
    <source>
        <strain evidence="6 7">DSM 25481</strain>
    </source>
</reference>
<dbReference type="Gene3D" id="3.90.1030.10">
    <property type="entry name" value="Ribosomal protein L17"/>
    <property type="match status" value="1"/>
</dbReference>
<protein>
    <recommendedName>
        <fullName evidence="4">Large ribosomal subunit protein bL17</fullName>
    </recommendedName>
</protein>
<dbReference type="Pfam" id="PF01196">
    <property type="entry name" value="Ribosomal_L17"/>
    <property type="match status" value="1"/>
</dbReference>
<comment type="subunit">
    <text evidence="4">Part of the 50S ribosomal subunit. Contacts protein L32.</text>
</comment>
<name>A0A7W6CXH0_9HYPH</name>
<sequence>MSMHARRGRRFNRLQSHRKAMFANLALSLIEHEQIVTTLPKAKDLRPVVEKLVTLAKRGDLHARRQAISEIRHVPTVKKLFDTIGPRYKDRNGGYLRIIKAGFRHGDNAPVAVIEFVERDVDAKGAADRARAEAEAAA</sequence>
<dbReference type="PANTHER" id="PTHR14413:SF16">
    <property type="entry name" value="LARGE RIBOSOMAL SUBUNIT PROTEIN BL17M"/>
    <property type="match status" value="1"/>
</dbReference>
<dbReference type="EMBL" id="JACIDR010000001">
    <property type="protein sequence ID" value="MBB3972052.1"/>
    <property type="molecule type" value="Genomic_DNA"/>
</dbReference>
<evidence type="ECO:0000313" key="7">
    <source>
        <dbReference type="Proteomes" id="UP000528964"/>
    </source>
</evidence>
<evidence type="ECO:0000256" key="2">
    <source>
        <dbReference type="ARBA" id="ARBA00022980"/>
    </source>
</evidence>